<evidence type="ECO:0000313" key="2">
    <source>
        <dbReference type="Proteomes" id="UP000188268"/>
    </source>
</evidence>
<accession>A0A1R3K2B2</accession>
<gene>
    <name evidence="1" type="ORF">CCACVL1_03145</name>
</gene>
<dbReference type="Proteomes" id="UP000188268">
    <property type="component" value="Unassembled WGS sequence"/>
</dbReference>
<name>A0A1R3K2B2_COCAP</name>
<dbReference type="AlphaFoldDB" id="A0A1R3K2B2"/>
<proteinExistence type="predicted"/>
<feature type="non-terminal residue" evidence="1">
    <location>
        <position position="1"/>
    </location>
</feature>
<evidence type="ECO:0000313" key="1">
    <source>
        <dbReference type="EMBL" id="OMP01213.1"/>
    </source>
</evidence>
<dbReference type="EMBL" id="AWWV01006485">
    <property type="protein sequence ID" value="OMP01213.1"/>
    <property type="molecule type" value="Genomic_DNA"/>
</dbReference>
<comment type="caution">
    <text evidence="1">The sequence shown here is derived from an EMBL/GenBank/DDBJ whole genome shotgun (WGS) entry which is preliminary data.</text>
</comment>
<keyword evidence="2" id="KW-1185">Reference proteome</keyword>
<organism evidence="1 2">
    <name type="scientific">Corchorus capsularis</name>
    <name type="common">Jute</name>
    <dbReference type="NCBI Taxonomy" id="210143"/>
    <lineage>
        <taxon>Eukaryota</taxon>
        <taxon>Viridiplantae</taxon>
        <taxon>Streptophyta</taxon>
        <taxon>Embryophyta</taxon>
        <taxon>Tracheophyta</taxon>
        <taxon>Spermatophyta</taxon>
        <taxon>Magnoliopsida</taxon>
        <taxon>eudicotyledons</taxon>
        <taxon>Gunneridae</taxon>
        <taxon>Pentapetalae</taxon>
        <taxon>rosids</taxon>
        <taxon>malvids</taxon>
        <taxon>Malvales</taxon>
        <taxon>Malvaceae</taxon>
        <taxon>Grewioideae</taxon>
        <taxon>Apeibeae</taxon>
        <taxon>Corchorus</taxon>
    </lineage>
</organism>
<protein>
    <submittedName>
        <fullName evidence="1">Uncharacterized protein</fullName>
    </submittedName>
</protein>
<reference evidence="1 2" key="1">
    <citation type="submission" date="2013-09" db="EMBL/GenBank/DDBJ databases">
        <title>Corchorus capsularis genome sequencing.</title>
        <authorList>
            <person name="Alam M."/>
            <person name="Haque M.S."/>
            <person name="Islam M.S."/>
            <person name="Emdad E.M."/>
            <person name="Islam M.M."/>
            <person name="Ahmed B."/>
            <person name="Halim A."/>
            <person name="Hossen Q.M.M."/>
            <person name="Hossain M.Z."/>
            <person name="Ahmed R."/>
            <person name="Khan M.M."/>
            <person name="Islam R."/>
            <person name="Rashid M.M."/>
            <person name="Khan S.A."/>
            <person name="Rahman M.S."/>
            <person name="Alam M."/>
        </authorList>
    </citation>
    <scope>NUCLEOTIDE SEQUENCE [LARGE SCALE GENOMIC DNA]</scope>
    <source>
        <strain evidence="2">cv. CVL-1</strain>
        <tissue evidence="1">Whole seedling</tissue>
    </source>
</reference>
<dbReference type="Gramene" id="OMP01213">
    <property type="protein sequence ID" value="OMP01213"/>
    <property type="gene ID" value="CCACVL1_03145"/>
</dbReference>
<sequence length="19" mass="2233">LMQWRMGQRIGAHGFTQQS</sequence>